<gene>
    <name evidence="1" type="ORF">BCF38_106112</name>
    <name evidence="2" type="ORF">SAMN05421539_106112</name>
</gene>
<evidence type="ECO:0000313" key="4">
    <source>
        <dbReference type="Proteomes" id="UP000251571"/>
    </source>
</evidence>
<dbReference type="Gene3D" id="3.40.50.1820">
    <property type="entry name" value="alpha/beta hydrolase"/>
    <property type="match status" value="1"/>
</dbReference>
<dbReference type="Proteomes" id="UP000251571">
    <property type="component" value="Unassembled WGS sequence"/>
</dbReference>
<evidence type="ECO:0000313" key="3">
    <source>
        <dbReference type="Proteomes" id="UP000245839"/>
    </source>
</evidence>
<organism evidence="2 4">
    <name type="scientific">Jannaschia seohaensis</name>
    <dbReference type="NCBI Taxonomy" id="475081"/>
    <lineage>
        <taxon>Bacteria</taxon>
        <taxon>Pseudomonadati</taxon>
        <taxon>Pseudomonadota</taxon>
        <taxon>Alphaproteobacteria</taxon>
        <taxon>Rhodobacterales</taxon>
        <taxon>Roseobacteraceae</taxon>
        <taxon>Jannaschia</taxon>
    </lineage>
</organism>
<protein>
    <recommendedName>
        <fullName evidence="5">Esterase/lipase superfamily enzyme</fullName>
    </recommendedName>
</protein>
<accession>A0A2Y9AYF1</accession>
<dbReference type="InterPro" id="IPR029058">
    <property type="entry name" value="AB_hydrolase_fold"/>
</dbReference>
<dbReference type="SUPFAM" id="SSF53474">
    <property type="entry name" value="alpha/beta-Hydrolases"/>
    <property type="match status" value="1"/>
</dbReference>
<keyword evidence="3" id="KW-1185">Reference proteome</keyword>
<sequence>MGSRVETLLRDEELTLRWLPGRAPRLVVAFTGMRAGFGGTPLDEFAGSAGQGGENNVLFVTDRRATWYSATGLWARILGAVRHLVRERRVQETISLGTSMGGYGAMLLPRHVRVKRAIAFAPQVTLDRAVLDDDRWPRIARPVLRDLAATLPDTGAHYYLTAGAGCAADVAHLDLLPEHKRVHRYVLPTGRHNVAGALKEAGLLGQVISAIIRGRKTRLERLYETFAQVAA</sequence>
<dbReference type="OrthoDB" id="7840740at2"/>
<evidence type="ECO:0008006" key="5">
    <source>
        <dbReference type="Google" id="ProtNLM"/>
    </source>
</evidence>
<evidence type="ECO:0000313" key="2">
    <source>
        <dbReference type="EMBL" id="SSA47617.1"/>
    </source>
</evidence>
<evidence type="ECO:0000313" key="1">
    <source>
        <dbReference type="EMBL" id="PWJ17502.1"/>
    </source>
</evidence>
<dbReference type="Proteomes" id="UP000245839">
    <property type="component" value="Unassembled WGS sequence"/>
</dbReference>
<name>A0A2Y9AYF1_9RHOB</name>
<reference evidence="1 3" key="2">
    <citation type="submission" date="2018-03" db="EMBL/GenBank/DDBJ databases">
        <title>Genomic Encyclopedia of Archaeal and Bacterial Type Strains, Phase II (KMG-II): from individual species to whole genera.</title>
        <authorList>
            <person name="Goeker M."/>
        </authorList>
    </citation>
    <scope>NUCLEOTIDE SEQUENCE [LARGE SCALE GENOMIC DNA]</scope>
    <source>
        <strain evidence="1 3">DSM 25227</strain>
    </source>
</reference>
<dbReference type="EMBL" id="UETC01000006">
    <property type="protein sequence ID" value="SSA47617.1"/>
    <property type="molecule type" value="Genomic_DNA"/>
</dbReference>
<dbReference type="RefSeq" id="WP_109564932.1">
    <property type="nucleotide sequence ID" value="NZ_QGDJ01000006.1"/>
</dbReference>
<dbReference type="EMBL" id="QGDJ01000006">
    <property type="protein sequence ID" value="PWJ17502.1"/>
    <property type="molecule type" value="Genomic_DNA"/>
</dbReference>
<proteinExistence type="predicted"/>
<reference evidence="2 4" key="1">
    <citation type="submission" date="2016-10" db="EMBL/GenBank/DDBJ databases">
        <authorList>
            <person name="Cai Z."/>
        </authorList>
    </citation>
    <scope>NUCLEOTIDE SEQUENCE [LARGE SCALE GENOMIC DNA]</scope>
    <source>
        <strain evidence="2 4">DSM 25227</strain>
    </source>
</reference>
<dbReference type="AlphaFoldDB" id="A0A2Y9AYF1"/>